<evidence type="ECO:0000313" key="6">
    <source>
        <dbReference type="Proteomes" id="UP000774326"/>
    </source>
</evidence>
<keyword evidence="4" id="KW-0812">Transmembrane</keyword>
<feature type="transmembrane region" description="Helical" evidence="4">
    <location>
        <begin position="136"/>
        <end position="156"/>
    </location>
</feature>
<organism evidence="5 6">
    <name type="scientific">Wickerhamomyces pijperi</name>
    <name type="common">Yeast</name>
    <name type="synonym">Pichia pijperi</name>
    <dbReference type="NCBI Taxonomy" id="599730"/>
    <lineage>
        <taxon>Eukaryota</taxon>
        <taxon>Fungi</taxon>
        <taxon>Dikarya</taxon>
        <taxon>Ascomycota</taxon>
        <taxon>Saccharomycotina</taxon>
        <taxon>Saccharomycetes</taxon>
        <taxon>Phaffomycetales</taxon>
        <taxon>Wickerhamomycetaceae</taxon>
        <taxon>Wickerhamomyces</taxon>
    </lineage>
</organism>
<feature type="transmembrane region" description="Helical" evidence="4">
    <location>
        <begin position="293"/>
        <end position="314"/>
    </location>
</feature>
<evidence type="ECO:0000256" key="1">
    <source>
        <dbReference type="ARBA" id="ARBA00004141"/>
    </source>
</evidence>
<dbReference type="PANTHER" id="PTHR11360:SF319">
    <property type="entry name" value="MAJOR FACILITATOR SUPERFAMILY (MFS) PROFILE DOMAIN-CONTAINING PROTEIN"/>
    <property type="match status" value="1"/>
</dbReference>
<dbReference type="GO" id="GO:0022857">
    <property type="term" value="F:transmembrane transporter activity"/>
    <property type="evidence" value="ECO:0007669"/>
    <property type="project" value="InterPro"/>
</dbReference>
<gene>
    <name evidence="5" type="ORF">WICPIJ_007744</name>
</gene>
<feature type="transmembrane region" description="Helical" evidence="4">
    <location>
        <begin position="463"/>
        <end position="481"/>
    </location>
</feature>
<dbReference type="Gene3D" id="1.20.1250.20">
    <property type="entry name" value="MFS general substrate transporter like domains"/>
    <property type="match status" value="2"/>
</dbReference>
<dbReference type="PANTHER" id="PTHR11360">
    <property type="entry name" value="MONOCARBOXYLATE TRANSPORTER"/>
    <property type="match status" value="1"/>
</dbReference>
<name>A0A9P8PZC1_WICPI</name>
<feature type="transmembrane region" description="Helical" evidence="4">
    <location>
        <begin position="65"/>
        <end position="85"/>
    </location>
</feature>
<feature type="transmembrane region" description="Helical" evidence="4">
    <location>
        <begin position="383"/>
        <end position="409"/>
    </location>
</feature>
<feature type="transmembrane region" description="Helical" evidence="4">
    <location>
        <begin position="225"/>
        <end position="246"/>
    </location>
</feature>
<evidence type="ECO:0000313" key="5">
    <source>
        <dbReference type="EMBL" id="KAH3681283.1"/>
    </source>
</evidence>
<comment type="subcellular location">
    <subcellularLocation>
        <location evidence="1">Membrane</location>
        <topology evidence="1">Multi-pass membrane protein</topology>
    </subcellularLocation>
</comment>
<reference evidence="5" key="1">
    <citation type="journal article" date="2021" name="Open Biol.">
        <title>Shared evolutionary footprints suggest mitochondrial oxidative damage underlies multiple complex I losses in fungi.</title>
        <authorList>
            <person name="Schikora-Tamarit M.A."/>
            <person name="Marcet-Houben M."/>
            <person name="Nosek J."/>
            <person name="Gabaldon T."/>
        </authorList>
    </citation>
    <scope>NUCLEOTIDE SEQUENCE</scope>
    <source>
        <strain evidence="5">CBS2887</strain>
    </source>
</reference>
<dbReference type="EMBL" id="JAEUBG010004491">
    <property type="protein sequence ID" value="KAH3681283.1"/>
    <property type="molecule type" value="Genomic_DNA"/>
</dbReference>
<dbReference type="Pfam" id="PF07690">
    <property type="entry name" value="MFS_1"/>
    <property type="match status" value="1"/>
</dbReference>
<evidence type="ECO:0008006" key="7">
    <source>
        <dbReference type="Google" id="ProtNLM"/>
    </source>
</evidence>
<feature type="transmembrane region" description="Helical" evidence="4">
    <location>
        <begin position="162"/>
        <end position="182"/>
    </location>
</feature>
<evidence type="ECO:0000256" key="2">
    <source>
        <dbReference type="ARBA" id="ARBA00006727"/>
    </source>
</evidence>
<keyword evidence="6" id="KW-1185">Reference proteome</keyword>
<dbReference type="InterPro" id="IPR011701">
    <property type="entry name" value="MFS"/>
</dbReference>
<sequence length="491" mass="54313">MVEPFSDKTQISAEKCLELDTNENELPLRNDSGSSLSEKLESSSDEAIKTGEKDSVEFAEGGRGWLVVFGCFFISFSTFGMINAYGVFQSYYETVLFTDVQSFKLSVIGSCQPTIMYSFVPFVTPLIHACGVRNTLALGASLMVIGLFGLSTTQAGELWKCYLFQAIMFSLGGSFYYPPIFFSMIEWFKEKRATAIGIASCGVGLGGAVWPLIFKHMLPKVGFHWTVRCIAFIYIPLTLCGVVFIPQRLPERYTHKPDNVSNSTFSLEKVKKLPQTYKAIVKNWFVVGRSKSLLVLLIVNFLGMIGSYPAIFYLDLFATTIGPNNRITPYITMMYSFMGAPGRIIPAMVADKFGRINVLTVCVLLSGALILAMWIPAIKTENMGLFAGFCVVFGFFICPLFSLFPACMGQMFGIKGSEDRLFLFFVTSGPGPLIGTLIAGSFIPTNQQVDKDVIMDSFIKLNIFTAVILIASGLFLLGLRLKISRKLTDFI</sequence>
<dbReference type="OrthoDB" id="410267at2759"/>
<keyword evidence="4" id="KW-1133">Transmembrane helix</keyword>
<feature type="transmembrane region" description="Helical" evidence="4">
    <location>
        <begin position="105"/>
        <end position="124"/>
    </location>
</feature>
<reference evidence="5" key="2">
    <citation type="submission" date="2021-01" db="EMBL/GenBank/DDBJ databases">
        <authorList>
            <person name="Schikora-Tamarit M.A."/>
        </authorList>
    </citation>
    <scope>NUCLEOTIDE SEQUENCE</scope>
    <source>
        <strain evidence="5">CBS2887</strain>
    </source>
</reference>
<dbReference type="GO" id="GO:0016020">
    <property type="term" value="C:membrane"/>
    <property type="evidence" value="ECO:0007669"/>
    <property type="project" value="UniProtKB-SubCell"/>
</dbReference>
<dbReference type="InterPro" id="IPR036259">
    <property type="entry name" value="MFS_trans_sf"/>
</dbReference>
<comment type="caution">
    <text evidence="5">The sequence shown here is derived from an EMBL/GenBank/DDBJ whole genome shotgun (WGS) entry which is preliminary data.</text>
</comment>
<feature type="transmembrane region" description="Helical" evidence="4">
    <location>
        <begin position="421"/>
        <end position="443"/>
    </location>
</feature>
<feature type="transmembrane region" description="Helical" evidence="4">
    <location>
        <begin position="356"/>
        <end position="377"/>
    </location>
</feature>
<dbReference type="AlphaFoldDB" id="A0A9P8PZC1"/>
<feature type="transmembrane region" description="Helical" evidence="4">
    <location>
        <begin position="326"/>
        <end position="344"/>
    </location>
</feature>
<feature type="transmembrane region" description="Helical" evidence="4">
    <location>
        <begin position="194"/>
        <end position="213"/>
    </location>
</feature>
<evidence type="ECO:0000256" key="4">
    <source>
        <dbReference type="SAM" id="Phobius"/>
    </source>
</evidence>
<proteinExistence type="inferred from homology"/>
<evidence type="ECO:0000256" key="3">
    <source>
        <dbReference type="SAM" id="MobiDB-lite"/>
    </source>
</evidence>
<dbReference type="SUPFAM" id="SSF103473">
    <property type="entry name" value="MFS general substrate transporter"/>
    <property type="match status" value="1"/>
</dbReference>
<keyword evidence="4" id="KW-0472">Membrane</keyword>
<comment type="similarity">
    <text evidence="2">Belongs to the major facilitator superfamily. Monocarboxylate porter (TC 2.A.1.13) family.</text>
</comment>
<protein>
    <recommendedName>
        <fullName evidence="7">Major facilitator superfamily (MFS) profile domain-containing protein</fullName>
    </recommendedName>
</protein>
<feature type="region of interest" description="Disordered" evidence="3">
    <location>
        <begin position="25"/>
        <end position="45"/>
    </location>
</feature>
<dbReference type="Proteomes" id="UP000774326">
    <property type="component" value="Unassembled WGS sequence"/>
</dbReference>
<dbReference type="InterPro" id="IPR050327">
    <property type="entry name" value="Proton-linked_MCT"/>
</dbReference>
<accession>A0A9P8PZC1</accession>